<keyword evidence="1" id="KW-0488">Methylation</keyword>
<proteinExistence type="inferred from homology"/>
<evidence type="ECO:0000256" key="4">
    <source>
        <dbReference type="ARBA" id="ARBA00023289"/>
    </source>
</evidence>
<sequence>MKLVSGLAGVDSINMNMKDKKLTVFGDVDPASVVSKLRKLFHAEILTVGPAEELETEEDDIKEEDQIAELLKAYKSYNPCMTTYYHVSSAEKNPNACVVS</sequence>
<protein>
    <submittedName>
        <fullName evidence="7">Heavy metal-associated domain</fullName>
    </submittedName>
</protein>
<keyword evidence="3" id="KW-0449">Lipoprotein</keyword>
<evidence type="ECO:0000256" key="5">
    <source>
        <dbReference type="ARBA" id="ARBA00024045"/>
    </source>
</evidence>
<evidence type="ECO:0000256" key="3">
    <source>
        <dbReference type="ARBA" id="ARBA00023288"/>
    </source>
</evidence>
<dbReference type="InterPro" id="IPR036163">
    <property type="entry name" value="HMA_dom_sf"/>
</dbReference>
<gene>
    <name evidence="7" type="ORF">O6P43_024136</name>
</gene>
<keyword evidence="2" id="KW-0479">Metal-binding</keyword>
<dbReference type="EMBL" id="JARAOO010000010">
    <property type="protein sequence ID" value="KAJ7952256.1"/>
    <property type="molecule type" value="Genomic_DNA"/>
</dbReference>
<evidence type="ECO:0000256" key="1">
    <source>
        <dbReference type="ARBA" id="ARBA00022481"/>
    </source>
</evidence>
<evidence type="ECO:0000313" key="7">
    <source>
        <dbReference type="EMBL" id="KAJ7952256.1"/>
    </source>
</evidence>
<dbReference type="InterPro" id="IPR051863">
    <property type="entry name" value="HIPP"/>
</dbReference>
<dbReference type="PANTHER" id="PTHR45811">
    <property type="entry name" value="COPPER TRANSPORT PROTEIN FAMILY-RELATED"/>
    <property type="match status" value="1"/>
</dbReference>
<comment type="caution">
    <text evidence="7">The sequence shown here is derived from an EMBL/GenBank/DDBJ whole genome shotgun (WGS) entry which is preliminary data.</text>
</comment>
<keyword evidence="4" id="KW-0636">Prenylation</keyword>
<dbReference type="InterPro" id="IPR006121">
    <property type="entry name" value="HMA_dom"/>
</dbReference>
<evidence type="ECO:0000256" key="2">
    <source>
        <dbReference type="ARBA" id="ARBA00022723"/>
    </source>
</evidence>
<dbReference type="PANTHER" id="PTHR45811:SF49">
    <property type="entry name" value="OS04G0667600 PROTEIN"/>
    <property type="match status" value="1"/>
</dbReference>
<dbReference type="GO" id="GO:0046872">
    <property type="term" value="F:metal ion binding"/>
    <property type="evidence" value="ECO:0007669"/>
    <property type="project" value="UniProtKB-KW"/>
</dbReference>
<organism evidence="7 8">
    <name type="scientific">Quillaja saponaria</name>
    <name type="common">Soap bark tree</name>
    <dbReference type="NCBI Taxonomy" id="32244"/>
    <lineage>
        <taxon>Eukaryota</taxon>
        <taxon>Viridiplantae</taxon>
        <taxon>Streptophyta</taxon>
        <taxon>Embryophyta</taxon>
        <taxon>Tracheophyta</taxon>
        <taxon>Spermatophyta</taxon>
        <taxon>Magnoliopsida</taxon>
        <taxon>eudicotyledons</taxon>
        <taxon>Gunneridae</taxon>
        <taxon>Pentapetalae</taxon>
        <taxon>rosids</taxon>
        <taxon>fabids</taxon>
        <taxon>Fabales</taxon>
        <taxon>Quillajaceae</taxon>
        <taxon>Quillaja</taxon>
    </lineage>
</organism>
<dbReference type="PROSITE" id="PS50846">
    <property type="entry name" value="HMA_2"/>
    <property type="match status" value="1"/>
</dbReference>
<dbReference type="KEGG" id="qsa:O6P43_024136"/>
<name>A0AAD7PE33_QUISA</name>
<feature type="domain" description="HMA" evidence="6">
    <location>
        <begin position="1"/>
        <end position="49"/>
    </location>
</feature>
<comment type="similarity">
    <text evidence="5">Belongs to the HIPP family.</text>
</comment>
<dbReference type="SUPFAM" id="SSF55008">
    <property type="entry name" value="HMA, heavy metal-associated domain"/>
    <property type="match status" value="1"/>
</dbReference>
<dbReference type="Proteomes" id="UP001163823">
    <property type="component" value="Chromosome 10"/>
</dbReference>
<accession>A0AAD7PE33</accession>
<evidence type="ECO:0000313" key="8">
    <source>
        <dbReference type="Proteomes" id="UP001163823"/>
    </source>
</evidence>
<dbReference type="AlphaFoldDB" id="A0AAD7PE33"/>
<keyword evidence="8" id="KW-1185">Reference proteome</keyword>
<evidence type="ECO:0000259" key="6">
    <source>
        <dbReference type="PROSITE" id="PS50846"/>
    </source>
</evidence>
<reference evidence="7" key="1">
    <citation type="journal article" date="2023" name="Science">
        <title>Elucidation of the pathway for biosynthesis of saponin adjuvants from the soapbark tree.</title>
        <authorList>
            <person name="Reed J."/>
            <person name="Orme A."/>
            <person name="El-Demerdash A."/>
            <person name="Owen C."/>
            <person name="Martin L.B.B."/>
            <person name="Misra R.C."/>
            <person name="Kikuchi S."/>
            <person name="Rejzek M."/>
            <person name="Martin A.C."/>
            <person name="Harkess A."/>
            <person name="Leebens-Mack J."/>
            <person name="Louveau T."/>
            <person name="Stephenson M.J."/>
            <person name="Osbourn A."/>
        </authorList>
    </citation>
    <scope>NUCLEOTIDE SEQUENCE</scope>
    <source>
        <strain evidence="7">S10</strain>
    </source>
</reference>
<dbReference type="Gene3D" id="3.30.70.100">
    <property type="match status" value="1"/>
</dbReference>